<dbReference type="GeneID" id="25393922"/>
<dbReference type="PANTHER" id="PTHR30055">
    <property type="entry name" value="HTH-TYPE TRANSCRIPTIONAL REGULATOR RUTR"/>
    <property type="match status" value="1"/>
</dbReference>
<dbReference type="InterPro" id="IPR001647">
    <property type="entry name" value="HTH_TetR"/>
</dbReference>
<protein>
    <submittedName>
        <fullName evidence="4">Transcriptional regulator, TetR family</fullName>
    </submittedName>
</protein>
<gene>
    <name evidence="4" type="ordered locus">Mboo_1427</name>
</gene>
<name>A7I884_METB6</name>
<dbReference type="InterPro" id="IPR009057">
    <property type="entry name" value="Homeodomain-like_sf"/>
</dbReference>
<dbReference type="SUPFAM" id="SSF46689">
    <property type="entry name" value="Homeodomain-like"/>
    <property type="match status" value="1"/>
</dbReference>
<sequence>MAKVNKQYREDAKERIIAAAIEVAGENGWDAVTLDAIAQKVGVTIPALYHYYKNCDALLDEVILKVAHVTQLHLEAGVAHEDDIHQIIRDIADLTFNQKKYYGPAFIQLLAQLSQHPKQRKKIARIFKIHSIILRDALIRAKAKGDLLPRVDPDEAVRMIFAISMGISLGSIMMEEEDTEGDKRIWINAVERCLLIAGNAAGRS</sequence>
<dbReference type="OrthoDB" id="135877at2157"/>
<evidence type="ECO:0000313" key="4">
    <source>
        <dbReference type="EMBL" id="ABS55945.1"/>
    </source>
</evidence>
<evidence type="ECO:0000256" key="1">
    <source>
        <dbReference type="ARBA" id="ARBA00023125"/>
    </source>
</evidence>
<dbReference type="AlphaFoldDB" id="A7I884"/>
<evidence type="ECO:0000259" key="3">
    <source>
        <dbReference type="PROSITE" id="PS50977"/>
    </source>
</evidence>
<proteinExistence type="predicted"/>
<dbReference type="GO" id="GO:0003700">
    <property type="term" value="F:DNA-binding transcription factor activity"/>
    <property type="evidence" value="ECO:0007669"/>
    <property type="project" value="TreeGrafter"/>
</dbReference>
<dbReference type="Gene3D" id="1.10.10.60">
    <property type="entry name" value="Homeodomain-like"/>
    <property type="match status" value="1"/>
</dbReference>
<accession>A7I884</accession>
<dbReference type="Gene3D" id="1.10.357.10">
    <property type="entry name" value="Tetracycline Repressor, domain 2"/>
    <property type="match status" value="1"/>
</dbReference>
<keyword evidence="5" id="KW-1185">Reference proteome</keyword>
<dbReference type="RefSeq" id="WP_012106978.1">
    <property type="nucleotide sequence ID" value="NC_009712.1"/>
</dbReference>
<organism evidence="4 5">
    <name type="scientific">Methanoregula boonei (strain DSM 21154 / JCM 14090 / 6A8)</name>
    <dbReference type="NCBI Taxonomy" id="456442"/>
    <lineage>
        <taxon>Archaea</taxon>
        <taxon>Methanobacteriati</taxon>
        <taxon>Methanobacteriota</taxon>
        <taxon>Stenosarchaea group</taxon>
        <taxon>Methanomicrobia</taxon>
        <taxon>Methanomicrobiales</taxon>
        <taxon>Methanoregulaceae</taxon>
        <taxon>Methanoregula</taxon>
    </lineage>
</organism>
<dbReference type="PROSITE" id="PS50977">
    <property type="entry name" value="HTH_TETR_2"/>
    <property type="match status" value="1"/>
</dbReference>
<dbReference type="KEGG" id="mbn:Mboo_1427"/>
<keyword evidence="1 2" id="KW-0238">DNA-binding</keyword>
<dbReference type="Pfam" id="PF00440">
    <property type="entry name" value="TetR_N"/>
    <property type="match status" value="1"/>
</dbReference>
<dbReference type="PRINTS" id="PR00455">
    <property type="entry name" value="HTHTETR"/>
</dbReference>
<dbReference type="GO" id="GO:0000976">
    <property type="term" value="F:transcription cis-regulatory region binding"/>
    <property type="evidence" value="ECO:0007669"/>
    <property type="project" value="TreeGrafter"/>
</dbReference>
<dbReference type="HOGENOM" id="CLU_069356_15_12_2"/>
<reference evidence="5" key="1">
    <citation type="journal article" date="2015" name="Microbiology">
        <title>Genome of Methanoregula boonei 6A8 reveals adaptations to oligotrophic peatland environments.</title>
        <authorList>
            <person name="Braeuer S."/>
            <person name="Cadillo-Quiroz H."/>
            <person name="Kyrpides N."/>
            <person name="Woyke T."/>
            <person name="Goodwin L."/>
            <person name="Detter C."/>
            <person name="Podell S."/>
            <person name="Yavitt J.B."/>
            <person name="Zinder S.H."/>
        </authorList>
    </citation>
    <scope>NUCLEOTIDE SEQUENCE [LARGE SCALE GENOMIC DNA]</scope>
    <source>
        <strain evidence="5">DSM 21154 / JCM 14090 / 6A8</strain>
    </source>
</reference>
<evidence type="ECO:0000256" key="2">
    <source>
        <dbReference type="PROSITE-ProRule" id="PRU00335"/>
    </source>
</evidence>
<dbReference type="Proteomes" id="UP000002408">
    <property type="component" value="Chromosome"/>
</dbReference>
<dbReference type="STRING" id="456442.Mboo_1427"/>
<dbReference type="InterPro" id="IPR050109">
    <property type="entry name" value="HTH-type_TetR-like_transc_reg"/>
</dbReference>
<dbReference type="InterPro" id="IPR036271">
    <property type="entry name" value="Tet_transcr_reg_TetR-rel_C_sf"/>
</dbReference>
<dbReference type="eggNOG" id="arCOG02643">
    <property type="taxonomic scope" value="Archaea"/>
</dbReference>
<feature type="DNA-binding region" description="H-T-H motif" evidence="2">
    <location>
        <begin position="33"/>
        <end position="52"/>
    </location>
</feature>
<dbReference type="PANTHER" id="PTHR30055:SF226">
    <property type="entry name" value="HTH-TYPE TRANSCRIPTIONAL REGULATOR PKSA"/>
    <property type="match status" value="1"/>
</dbReference>
<evidence type="ECO:0000313" key="5">
    <source>
        <dbReference type="Proteomes" id="UP000002408"/>
    </source>
</evidence>
<feature type="domain" description="HTH tetR-type" evidence="3">
    <location>
        <begin position="10"/>
        <end position="70"/>
    </location>
</feature>
<dbReference type="EMBL" id="CP000780">
    <property type="protein sequence ID" value="ABS55945.1"/>
    <property type="molecule type" value="Genomic_DNA"/>
</dbReference>
<dbReference type="SUPFAM" id="SSF48498">
    <property type="entry name" value="Tetracyclin repressor-like, C-terminal domain"/>
    <property type="match status" value="1"/>
</dbReference>